<dbReference type="InterPro" id="IPR016115">
    <property type="entry name" value="Phage_PRD1_P3_N"/>
</dbReference>
<dbReference type="RefSeq" id="WP_097963233.1">
    <property type="nucleotide sequence ID" value="NZ_NVOR01000038.1"/>
</dbReference>
<accession>A0AA91ZT25</accession>
<dbReference type="EMBL" id="NVOR01000038">
    <property type="protein sequence ID" value="PED82315.1"/>
    <property type="molecule type" value="Genomic_DNA"/>
</dbReference>
<protein>
    <submittedName>
        <fullName evidence="1">Cytoplasmic protein</fullName>
    </submittedName>
</protein>
<gene>
    <name evidence="1" type="ORF">CON65_12590</name>
</gene>
<dbReference type="Proteomes" id="UP000221020">
    <property type="component" value="Unassembled WGS sequence"/>
</dbReference>
<dbReference type="Gene3D" id="2.70.9.30">
    <property type="entry name" value="Viral coat protein p3"/>
    <property type="match status" value="1"/>
</dbReference>
<organism evidence="1 2">
    <name type="scientific">Bacillus pseudomycoides</name>
    <dbReference type="NCBI Taxonomy" id="64104"/>
    <lineage>
        <taxon>Bacteria</taxon>
        <taxon>Bacillati</taxon>
        <taxon>Bacillota</taxon>
        <taxon>Bacilli</taxon>
        <taxon>Bacillales</taxon>
        <taxon>Bacillaceae</taxon>
        <taxon>Bacillus</taxon>
        <taxon>Bacillus cereus group</taxon>
    </lineage>
</organism>
<dbReference type="AlphaFoldDB" id="A0AA91ZT25"/>
<evidence type="ECO:0000313" key="1">
    <source>
        <dbReference type="EMBL" id="PED82315.1"/>
    </source>
</evidence>
<name>A0AA91ZT25_9BACI</name>
<comment type="caution">
    <text evidence="1">The sequence shown here is derived from an EMBL/GenBank/DDBJ whole genome shotgun (WGS) entry which is preliminary data.</text>
</comment>
<proteinExistence type="predicted"/>
<evidence type="ECO:0000313" key="2">
    <source>
        <dbReference type="Proteomes" id="UP000221020"/>
    </source>
</evidence>
<sequence>MAQEISAQERAHNFGIATRQNYQMLPAAAVSGENTMVQFTLPKARLLSKIYLNVEAIATLKSKGTAIQTHDFSPYSILRRVSLDLNNGFIPYMLGGRELYLYNALRLNPDVLLPGKTDRCMNYIETAATAEGKDAKIKFTLELPIALNQRDPMGLVLLQTADSAVTLTVDVETLAKAYSLNTSNGDEVLFKSMKITPMLETFTIPPIPAAFPDISTLKIVSSKAETFSGNGQNIVSLSTGMVYRKFMLLFEDKDGNPLSDEDFQSNLEIVFNQADIPYSVKASVLSHINHSQLGYTLPKGVYAFDLTNQGIPNLGGSRDFIDTENLNEFWIRFSTQKGGKVTIISENLSRLR</sequence>
<reference evidence="1 2" key="1">
    <citation type="submission" date="2017-09" db="EMBL/GenBank/DDBJ databases">
        <title>Large-scale bioinformatics analysis of Bacillus genomes uncovers conserved roles of natural products in bacterial physiology.</title>
        <authorList>
            <consortium name="Agbiome Team Llc"/>
            <person name="Bleich R.M."/>
            <person name="Grubbs K.J."/>
            <person name="Santa Maria K.C."/>
            <person name="Allen S.E."/>
            <person name="Farag S."/>
            <person name="Shank E.A."/>
            <person name="Bowers A."/>
        </authorList>
    </citation>
    <scope>NUCLEOTIDE SEQUENCE [LARGE SCALE GENOMIC DNA]</scope>
    <source>
        <strain evidence="1 2">AFS092012</strain>
    </source>
</reference>